<dbReference type="PANTHER" id="PTHR31683:SF184">
    <property type="entry name" value="PECTATE LYASE"/>
    <property type="match status" value="1"/>
</dbReference>
<sequence>MGFEVWGPGPVPRPDGMGFNPPYWHLKLMLGNMPMSSSNHTISTFLLCILSFVALVPKSHAAIAEYDDYLLKRAEESYEESLKAFDPNPEKLADELNEQVGETLISENVTRRHLKQDDCKATNPIDRCWRCDPNWAKNRKSLAECARGFGHHTTGGKDGKFYVVTDPSDDDMDKPKPGTIRHAVIQPQPLWIIFNHSMVIKLKEELIFASDKTIDGRGVQVHIAGGAGLTLQFVHNVIIHNIWIHNIVPTSGGMIRDAVAHIGLRTRSDGDAISVFSSNNIWIDHVSLSKASDGLIDVIEGSTAVTISNCKFNHHDAVMLLGAHDSDTKDSIMQVTVAFNRFGEGLVQRMPRCRWGFFHVINNVYSKWRMYAIGGSAHPTIISQGNRFKASNNPNTKQVTKREATENEWKKWQWRSEGDKFVNGAYFSESGPKIKHTRNPFTKKNFIKFRPGSYAGRLTRYAGALKCRAGKLC</sequence>
<keyword evidence="13" id="KW-1185">Reference proteome</keyword>
<evidence type="ECO:0000256" key="9">
    <source>
        <dbReference type="ARBA" id="ARBA00023239"/>
    </source>
</evidence>
<protein>
    <recommendedName>
        <fullName evidence="4 10">Pectate lyase</fullName>
        <ecNumber evidence="4 10">4.2.2.2</ecNumber>
    </recommendedName>
</protein>
<comment type="caution">
    <text evidence="12">The sequence shown here is derived from an EMBL/GenBank/DDBJ whole genome shotgun (WGS) entry which is preliminary data.</text>
</comment>
<evidence type="ECO:0000256" key="3">
    <source>
        <dbReference type="ARBA" id="ARBA00010980"/>
    </source>
</evidence>
<keyword evidence="6" id="KW-0732">Signal</keyword>
<dbReference type="InterPro" id="IPR002022">
    <property type="entry name" value="Pec_lyase"/>
</dbReference>
<dbReference type="Pfam" id="PF04431">
    <property type="entry name" value="Pec_lyase_N"/>
    <property type="match status" value="1"/>
</dbReference>
<dbReference type="SMART" id="SM00656">
    <property type="entry name" value="Amb_all"/>
    <property type="match status" value="1"/>
</dbReference>
<evidence type="ECO:0000256" key="6">
    <source>
        <dbReference type="ARBA" id="ARBA00022729"/>
    </source>
</evidence>
<dbReference type="Gene3D" id="2.160.20.10">
    <property type="entry name" value="Single-stranded right-handed beta-helix, Pectin lyase-like"/>
    <property type="match status" value="1"/>
</dbReference>
<evidence type="ECO:0000256" key="8">
    <source>
        <dbReference type="ARBA" id="ARBA00023180"/>
    </source>
</evidence>
<comment type="pathway">
    <text evidence="2 10">Glycan metabolism; pectin degradation; 2-dehydro-3-deoxy-D-gluconate from pectin: step 2/5.</text>
</comment>
<keyword evidence="7 10" id="KW-0106">Calcium</keyword>
<evidence type="ECO:0000256" key="10">
    <source>
        <dbReference type="RuleBase" id="RU361123"/>
    </source>
</evidence>
<evidence type="ECO:0000313" key="12">
    <source>
        <dbReference type="EMBL" id="KAK6160012.1"/>
    </source>
</evidence>
<reference evidence="12 13" key="1">
    <citation type="journal article" date="2021" name="Comput. Struct. Biotechnol. J.">
        <title>De novo genome assembly of the potent medicinal plant Rehmannia glutinosa using nanopore technology.</title>
        <authorList>
            <person name="Ma L."/>
            <person name="Dong C."/>
            <person name="Song C."/>
            <person name="Wang X."/>
            <person name="Zheng X."/>
            <person name="Niu Y."/>
            <person name="Chen S."/>
            <person name="Feng W."/>
        </authorList>
    </citation>
    <scope>NUCLEOTIDE SEQUENCE [LARGE SCALE GENOMIC DNA]</scope>
    <source>
        <strain evidence="12">DH-2019</strain>
    </source>
</reference>
<evidence type="ECO:0000256" key="2">
    <source>
        <dbReference type="ARBA" id="ARBA00005220"/>
    </source>
</evidence>
<comment type="cofactor">
    <cofactor evidence="10">
        <name>Ca(2+)</name>
        <dbReference type="ChEBI" id="CHEBI:29108"/>
    </cofactor>
    <text evidence="10">Binds 1 Ca(2+) ion. Required for its activity.</text>
</comment>
<dbReference type="Proteomes" id="UP001318860">
    <property type="component" value="Unassembled WGS sequence"/>
</dbReference>
<proteinExistence type="inferred from homology"/>
<organism evidence="12 13">
    <name type="scientific">Rehmannia glutinosa</name>
    <name type="common">Chinese foxglove</name>
    <dbReference type="NCBI Taxonomy" id="99300"/>
    <lineage>
        <taxon>Eukaryota</taxon>
        <taxon>Viridiplantae</taxon>
        <taxon>Streptophyta</taxon>
        <taxon>Embryophyta</taxon>
        <taxon>Tracheophyta</taxon>
        <taxon>Spermatophyta</taxon>
        <taxon>Magnoliopsida</taxon>
        <taxon>eudicotyledons</taxon>
        <taxon>Gunneridae</taxon>
        <taxon>Pentapetalae</taxon>
        <taxon>asterids</taxon>
        <taxon>lamiids</taxon>
        <taxon>Lamiales</taxon>
        <taxon>Orobanchaceae</taxon>
        <taxon>Rehmannieae</taxon>
        <taxon>Rehmannia</taxon>
    </lineage>
</organism>
<dbReference type="InterPro" id="IPR045032">
    <property type="entry name" value="PEL"/>
</dbReference>
<dbReference type="Pfam" id="PF00544">
    <property type="entry name" value="Pectate_lyase_4"/>
    <property type="match status" value="1"/>
</dbReference>
<comment type="catalytic activity">
    <reaction evidence="1 10">
        <text>Eliminative cleavage of (1-&gt;4)-alpha-D-galacturonan to give oligosaccharides with 4-deoxy-alpha-D-galact-4-enuronosyl groups at their non-reducing ends.</text>
        <dbReference type="EC" id="4.2.2.2"/>
    </reaction>
</comment>
<evidence type="ECO:0000256" key="4">
    <source>
        <dbReference type="ARBA" id="ARBA00012272"/>
    </source>
</evidence>
<evidence type="ECO:0000256" key="7">
    <source>
        <dbReference type="ARBA" id="ARBA00022837"/>
    </source>
</evidence>
<evidence type="ECO:0000256" key="1">
    <source>
        <dbReference type="ARBA" id="ARBA00000695"/>
    </source>
</evidence>
<accession>A0ABR0XLH9</accession>
<dbReference type="EC" id="4.2.2.2" evidence="4 10"/>
<name>A0ABR0XLH9_REHGL</name>
<dbReference type="InterPro" id="IPR018082">
    <property type="entry name" value="AmbAllergen"/>
</dbReference>
<keyword evidence="5 10" id="KW-0479">Metal-binding</keyword>
<dbReference type="SUPFAM" id="SSF51126">
    <property type="entry name" value="Pectin lyase-like"/>
    <property type="match status" value="1"/>
</dbReference>
<dbReference type="InterPro" id="IPR007524">
    <property type="entry name" value="Pec_lyase_N"/>
</dbReference>
<dbReference type="InterPro" id="IPR011050">
    <property type="entry name" value="Pectin_lyase_fold/virulence"/>
</dbReference>
<dbReference type="PRINTS" id="PR00807">
    <property type="entry name" value="AMBALLERGEN"/>
</dbReference>
<keyword evidence="8" id="KW-0325">Glycoprotein</keyword>
<dbReference type="PANTHER" id="PTHR31683">
    <property type="entry name" value="PECTATE LYASE 18-RELATED"/>
    <property type="match status" value="1"/>
</dbReference>
<dbReference type="EMBL" id="JABTTQ020000003">
    <property type="protein sequence ID" value="KAK6160012.1"/>
    <property type="molecule type" value="Genomic_DNA"/>
</dbReference>
<dbReference type="InterPro" id="IPR012334">
    <property type="entry name" value="Pectin_lyas_fold"/>
</dbReference>
<comment type="similarity">
    <text evidence="3 10">Belongs to the polysaccharide lyase 1 family.</text>
</comment>
<evidence type="ECO:0000313" key="13">
    <source>
        <dbReference type="Proteomes" id="UP001318860"/>
    </source>
</evidence>
<gene>
    <name evidence="12" type="ORF">DH2020_003393</name>
</gene>
<keyword evidence="9 10" id="KW-0456">Lyase</keyword>
<evidence type="ECO:0000259" key="11">
    <source>
        <dbReference type="SMART" id="SM00656"/>
    </source>
</evidence>
<feature type="domain" description="Pectate lyase" evidence="11">
    <location>
        <begin position="197"/>
        <end position="394"/>
    </location>
</feature>
<evidence type="ECO:0000256" key="5">
    <source>
        <dbReference type="ARBA" id="ARBA00022723"/>
    </source>
</evidence>